<keyword evidence="3" id="KW-1185">Reference proteome</keyword>
<feature type="transmembrane region" description="Helical" evidence="1">
    <location>
        <begin position="12"/>
        <end position="34"/>
    </location>
</feature>
<reference evidence="3" key="1">
    <citation type="submission" date="2014-12" db="EMBL/GenBank/DDBJ databases">
        <authorList>
            <person name="Smet A."/>
        </authorList>
    </citation>
    <scope>NUCLEOTIDE SEQUENCE [LARGE SCALE GENOMIC DNA]</scope>
</reference>
<evidence type="ECO:0000313" key="2">
    <source>
        <dbReference type="EMBL" id="CRI34308.1"/>
    </source>
</evidence>
<dbReference type="Proteomes" id="UP000046090">
    <property type="component" value="Unassembled WGS sequence"/>
</dbReference>
<dbReference type="EMBL" id="CDMK01000001">
    <property type="protein sequence ID" value="CRI34308.1"/>
    <property type="molecule type" value="Genomic_DNA"/>
</dbReference>
<dbReference type="AlphaFoldDB" id="A0A0K2Y640"/>
<keyword evidence="1" id="KW-1133">Transmembrane helix</keyword>
<proteinExistence type="predicted"/>
<sequence length="39" mass="4415">MRGVFACNFSTFLFRFFSVSLALGFGFYVCPIFLSYCVG</sequence>
<evidence type="ECO:0000313" key="3">
    <source>
        <dbReference type="Proteomes" id="UP000046090"/>
    </source>
</evidence>
<gene>
    <name evidence="2" type="ORF">HHE01_11540</name>
</gene>
<keyword evidence="1" id="KW-0812">Transmembrane</keyword>
<keyword evidence="1" id="KW-0472">Membrane</keyword>
<protein>
    <submittedName>
        <fullName evidence="2">Uncharacterized protein</fullName>
    </submittedName>
</protein>
<organism evidence="2 3">
    <name type="scientific">Helicobacter heilmannii</name>
    <dbReference type="NCBI Taxonomy" id="35817"/>
    <lineage>
        <taxon>Bacteria</taxon>
        <taxon>Pseudomonadati</taxon>
        <taxon>Campylobacterota</taxon>
        <taxon>Epsilonproteobacteria</taxon>
        <taxon>Campylobacterales</taxon>
        <taxon>Helicobacteraceae</taxon>
        <taxon>Helicobacter</taxon>
    </lineage>
</organism>
<evidence type="ECO:0000256" key="1">
    <source>
        <dbReference type="SAM" id="Phobius"/>
    </source>
</evidence>
<name>A0A0K2Y640_HELHE</name>
<accession>A0A0K2Y640</accession>